<dbReference type="InterPro" id="IPR056792">
    <property type="entry name" value="PRC_RimM"/>
</dbReference>
<dbReference type="HOGENOM" id="CLU_1634341_0_0_14"/>
<evidence type="ECO:0000313" key="9">
    <source>
        <dbReference type="Proteomes" id="UP000019260"/>
    </source>
</evidence>
<dbReference type="InterPro" id="IPR009000">
    <property type="entry name" value="Transl_B-barrel_sf"/>
</dbReference>
<dbReference type="GO" id="GO:0042274">
    <property type="term" value="P:ribosomal small subunit biogenesis"/>
    <property type="evidence" value="ECO:0007669"/>
    <property type="project" value="UniProtKB-UniRule"/>
</dbReference>
<evidence type="ECO:0000313" key="8">
    <source>
        <dbReference type="EMBL" id="AHI58499.1"/>
    </source>
</evidence>
<evidence type="ECO:0000256" key="3">
    <source>
        <dbReference type="ARBA" id="ARBA00022552"/>
    </source>
</evidence>
<proteinExistence type="inferred from homology"/>
<dbReference type="EMBL" id="CP006720">
    <property type="protein sequence ID" value="AHI58499.1"/>
    <property type="molecule type" value="Genomic_DNA"/>
</dbReference>
<dbReference type="Gene3D" id="2.40.30.60">
    <property type="entry name" value="RimM"/>
    <property type="match status" value="1"/>
</dbReference>
<evidence type="ECO:0000256" key="5">
    <source>
        <dbReference type="HAMAP-Rule" id="MF_00014"/>
    </source>
</evidence>
<reference evidence="8 9" key="1">
    <citation type="submission" date="2013-09" db="EMBL/GenBank/DDBJ databases">
        <title>Complete genome sequence of Spiroplasma mirum suckling mouse cataract agent.</title>
        <authorList>
            <person name="Landry C.A."/>
            <person name="Bastian F.O."/>
            <person name="Thune R.L."/>
        </authorList>
    </citation>
    <scope>NUCLEOTIDE SEQUENCE [LARGE SCALE GENOMIC DNA]</scope>
    <source>
        <strain evidence="8 9">SMCA</strain>
    </source>
</reference>
<protein>
    <recommendedName>
        <fullName evidence="5">Ribosome maturation factor RimM</fullName>
    </recommendedName>
</protein>
<dbReference type="InterPro" id="IPR036976">
    <property type="entry name" value="RimM_N_sf"/>
</dbReference>
<sequence length="164" mass="19127">MNELTKVFKINKPHAIKGEVKATMLILLGSLEMLVNKVFFFKQQGVYQQLTIKNLKKTNSQYIIKFKEFNSINEVVQLRGTVLYLPDKELPTGLLTIIEDLVDYKVIHNDHEIGILKNTFTTKAHTIFEVFLHHNNQIMLIPYVDEYVKKIDQKNKIIILDKVI</sequence>
<organism evidence="8 9">
    <name type="scientific">Spiroplasma mirum ATCC 29335</name>
    <dbReference type="NCBI Taxonomy" id="838561"/>
    <lineage>
        <taxon>Bacteria</taxon>
        <taxon>Bacillati</taxon>
        <taxon>Mycoplasmatota</taxon>
        <taxon>Mollicutes</taxon>
        <taxon>Entomoplasmatales</taxon>
        <taxon>Spiroplasmataceae</taxon>
        <taxon>Spiroplasma</taxon>
    </lineage>
</organism>
<keyword evidence="3 5" id="KW-0698">rRNA processing</keyword>
<dbReference type="GO" id="GO:0005840">
    <property type="term" value="C:ribosome"/>
    <property type="evidence" value="ECO:0007669"/>
    <property type="project" value="InterPro"/>
</dbReference>
<dbReference type="GO" id="GO:0043022">
    <property type="term" value="F:ribosome binding"/>
    <property type="evidence" value="ECO:0007669"/>
    <property type="project" value="InterPro"/>
</dbReference>
<comment type="subunit">
    <text evidence="5">Binds ribosomal protein uS19.</text>
</comment>
<feature type="domain" description="Ribosome maturation factor RimM PRC barrel" evidence="7">
    <location>
        <begin position="99"/>
        <end position="161"/>
    </location>
</feature>
<dbReference type="GO" id="GO:0006364">
    <property type="term" value="P:rRNA processing"/>
    <property type="evidence" value="ECO:0007669"/>
    <property type="project" value="UniProtKB-UniRule"/>
</dbReference>
<accession>W0GRV6</accession>
<dbReference type="KEGG" id="smir:SMM_0998"/>
<dbReference type="eggNOG" id="COG0806">
    <property type="taxonomic scope" value="Bacteria"/>
</dbReference>
<dbReference type="Proteomes" id="UP000019260">
    <property type="component" value="Chromosome"/>
</dbReference>
<dbReference type="GO" id="GO:0005737">
    <property type="term" value="C:cytoplasm"/>
    <property type="evidence" value="ECO:0007669"/>
    <property type="project" value="UniProtKB-SubCell"/>
</dbReference>
<evidence type="ECO:0000256" key="1">
    <source>
        <dbReference type="ARBA" id="ARBA00022490"/>
    </source>
</evidence>
<dbReference type="Pfam" id="PF24986">
    <property type="entry name" value="PRC_RimM"/>
    <property type="match status" value="1"/>
</dbReference>
<name>W0GRV6_9MOLU</name>
<dbReference type="STRING" id="838561.P344_05960"/>
<dbReference type="NCBIfam" id="TIGR02273">
    <property type="entry name" value="16S_RimM"/>
    <property type="match status" value="1"/>
</dbReference>
<dbReference type="RefSeq" id="WP_025317731.1">
    <property type="nucleotide sequence ID" value="NZ_CP002082.1"/>
</dbReference>
<comment type="similarity">
    <text evidence="5">Belongs to the RimM family.</text>
</comment>
<evidence type="ECO:0000256" key="2">
    <source>
        <dbReference type="ARBA" id="ARBA00022517"/>
    </source>
</evidence>
<dbReference type="HAMAP" id="MF_00014">
    <property type="entry name" value="Ribosome_mat_RimM"/>
    <property type="match status" value="1"/>
</dbReference>
<dbReference type="SUPFAM" id="SSF50346">
    <property type="entry name" value="PRC-barrel domain"/>
    <property type="match status" value="1"/>
</dbReference>
<evidence type="ECO:0000256" key="4">
    <source>
        <dbReference type="ARBA" id="ARBA00023186"/>
    </source>
</evidence>
<dbReference type="InterPro" id="IPR002676">
    <property type="entry name" value="RimM_N"/>
</dbReference>
<dbReference type="InterPro" id="IPR011961">
    <property type="entry name" value="RimM"/>
</dbReference>
<dbReference type="PANTHER" id="PTHR33692:SF1">
    <property type="entry name" value="RIBOSOME MATURATION FACTOR RIMM"/>
    <property type="match status" value="1"/>
</dbReference>
<comment type="subcellular location">
    <subcellularLocation>
        <location evidence="5">Cytoplasm</location>
    </subcellularLocation>
</comment>
<dbReference type="Pfam" id="PF01782">
    <property type="entry name" value="RimM"/>
    <property type="match status" value="1"/>
</dbReference>
<evidence type="ECO:0000259" key="7">
    <source>
        <dbReference type="Pfam" id="PF24986"/>
    </source>
</evidence>
<keyword evidence="4 5" id="KW-0143">Chaperone</keyword>
<keyword evidence="2 5" id="KW-0690">Ribosome biogenesis</keyword>
<comment type="function">
    <text evidence="5">An accessory protein needed during the final step in the assembly of 30S ribosomal subunit, possibly for assembly of the head region. Essential for efficient processing of 16S rRNA. May be needed both before and after RbfA during the maturation of 16S rRNA. It has affinity for free ribosomal 30S subunits but not for 70S ribosomes.</text>
</comment>
<dbReference type="InterPro" id="IPR011033">
    <property type="entry name" value="PRC_barrel-like_sf"/>
</dbReference>
<dbReference type="Gene3D" id="2.30.30.240">
    <property type="entry name" value="PRC-barrel domain"/>
    <property type="match status" value="1"/>
</dbReference>
<comment type="domain">
    <text evidence="5">The PRC barrel domain binds ribosomal protein uS19.</text>
</comment>
<dbReference type="OrthoDB" id="390131at2"/>
<dbReference type="PANTHER" id="PTHR33692">
    <property type="entry name" value="RIBOSOME MATURATION FACTOR RIMM"/>
    <property type="match status" value="1"/>
</dbReference>
<feature type="domain" description="RimM N-terminal" evidence="6">
    <location>
        <begin position="9"/>
        <end position="88"/>
    </location>
</feature>
<dbReference type="KEGG" id="smia:P344_05960"/>
<dbReference type="SUPFAM" id="SSF50447">
    <property type="entry name" value="Translation proteins"/>
    <property type="match status" value="1"/>
</dbReference>
<keyword evidence="9" id="KW-1185">Reference proteome</keyword>
<dbReference type="AlphaFoldDB" id="W0GRV6"/>
<dbReference type="PATRIC" id="fig|838561.3.peg.1143"/>
<keyword evidence="1 5" id="KW-0963">Cytoplasm</keyword>
<evidence type="ECO:0000259" key="6">
    <source>
        <dbReference type="Pfam" id="PF01782"/>
    </source>
</evidence>
<gene>
    <name evidence="5" type="primary">rimM</name>
    <name evidence="8" type="ORF">P344_05960</name>
</gene>